<proteinExistence type="predicted"/>
<organism evidence="2 3">
    <name type="scientific">Legionella quinlivanii</name>
    <dbReference type="NCBI Taxonomy" id="45073"/>
    <lineage>
        <taxon>Bacteria</taxon>
        <taxon>Pseudomonadati</taxon>
        <taxon>Pseudomonadota</taxon>
        <taxon>Gammaproteobacteria</taxon>
        <taxon>Legionellales</taxon>
        <taxon>Legionellaceae</taxon>
        <taxon>Legionella</taxon>
    </lineage>
</organism>
<dbReference type="Proteomes" id="UP000249458">
    <property type="component" value="Unassembled WGS sequence"/>
</dbReference>
<protein>
    <submittedName>
        <fullName evidence="2">Uncharacterized protein</fullName>
    </submittedName>
</protein>
<evidence type="ECO:0000313" key="3">
    <source>
        <dbReference type="Proteomes" id="UP000249458"/>
    </source>
</evidence>
<sequence>MNEDSIVVSPEIYSTDNYPTPEIAEDWSDSDSSSDEDDSPHISFFSRDCILKLKIDVDERSLEPVYQLSAVPYVSKNNPLTKLKENNWCIGDQQAVYDHFQISGKDEILSQFKSLLNRTPLDIGDTRYCLSFHAVISGALGKHLLPVSYYSREYSKEQFRLFISVADLLMRNVSLEDNAINEAFEYQQQAYDLFLLAEEKKEIINKLNYHPARARKKHLNTIKAQWSVSESPQIGYSNPALDYLHTFGSWLSDQLVRFTQATSYVAPQTEALEGERLNVIARLRANQYDSLTAQKNDLKRLIELRSSYKPDAGFYARLVHTSRLSREFWHSISKPECWENPEIIEKARQLVLENIILSDEILADMEYFIRDAGFEPTPLHVAALLDNQNLPFGRTFIYSGIVDFYAYFREKGWSGVIGGLLINGKPARGFKFAEPAQTNSLFFNKNTQEYKLRKLYNTFIKYGFYQKYGEEEEGADFRRTLSVADNRYVNWTSIDKKINKPCPETWPQFFKRNILGGEQPTEESYTYSHPVYDTRPT</sequence>
<feature type="region of interest" description="Disordered" evidence="1">
    <location>
        <begin position="1"/>
        <end position="40"/>
    </location>
</feature>
<feature type="compositionally biased region" description="Acidic residues" evidence="1">
    <location>
        <begin position="23"/>
        <end position="38"/>
    </location>
</feature>
<dbReference type="RefSeq" id="WP_112218394.1">
    <property type="nucleotide sequence ID" value="NZ_MVJN01000002.1"/>
</dbReference>
<dbReference type="AlphaFoldDB" id="A0A364LLV1"/>
<dbReference type="EMBL" id="MVJN01000002">
    <property type="protein sequence ID" value="RAP37849.1"/>
    <property type="molecule type" value="Genomic_DNA"/>
</dbReference>
<name>A0A364LLV1_9GAMM</name>
<reference evidence="2 3" key="1">
    <citation type="submission" date="2017-02" db="EMBL/GenBank/DDBJ databases">
        <title>Legionella quilivanii strain from human: case report and whole genome sequencing analysis.</title>
        <authorList>
            <person name="Lalancette C."/>
            <person name="Leduc J.-M."/>
            <person name="Levesque S."/>
            <person name="Fournier E."/>
            <person name="Saoud J."/>
            <person name="Faucher S.P."/>
            <person name="Bernard K."/>
            <person name="Martineau C."/>
            <person name="Longtin J."/>
        </authorList>
    </citation>
    <scope>NUCLEOTIDE SEQUENCE [LARGE SCALE GENOMIC DNA]</scope>
    <source>
        <strain evidence="2 3">ID143958</strain>
    </source>
</reference>
<evidence type="ECO:0000313" key="2">
    <source>
        <dbReference type="EMBL" id="RAP37849.1"/>
    </source>
</evidence>
<gene>
    <name evidence="2" type="ORF">B1207_02335</name>
</gene>
<accession>A0A364LLV1</accession>
<evidence type="ECO:0000256" key="1">
    <source>
        <dbReference type="SAM" id="MobiDB-lite"/>
    </source>
</evidence>
<comment type="caution">
    <text evidence="2">The sequence shown here is derived from an EMBL/GenBank/DDBJ whole genome shotgun (WGS) entry which is preliminary data.</text>
</comment>